<dbReference type="PANTHER" id="PTHR30093:SF2">
    <property type="entry name" value="TYPE II SECRETION SYSTEM PROTEIN H"/>
    <property type="match status" value="1"/>
</dbReference>
<keyword evidence="1" id="KW-0812">Transmembrane</keyword>
<dbReference type="AlphaFoldDB" id="A0AAE3VD35"/>
<keyword evidence="1" id="KW-0472">Membrane</keyword>
<dbReference type="Proteomes" id="UP001238163">
    <property type="component" value="Unassembled WGS sequence"/>
</dbReference>
<dbReference type="InterPro" id="IPR012902">
    <property type="entry name" value="N_methyl_site"/>
</dbReference>
<dbReference type="SUPFAM" id="SSF54523">
    <property type="entry name" value="Pili subunits"/>
    <property type="match status" value="1"/>
</dbReference>
<proteinExistence type="predicted"/>
<protein>
    <submittedName>
        <fullName evidence="2">Prepilin-type N-terminal cleavage/methylation domain-containing protein/prepilin-type processing-associated H-X9-DG protein</fullName>
    </submittedName>
</protein>
<gene>
    <name evidence="2" type="ORF">J3R75_000205</name>
</gene>
<dbReference type="NCBIfam" id="TIGR02532">
    <property type="entry name" value="IV_pilin_GFxxxE"/>
    <property type="match status" value="1"/>
</dbReference>
<accession>A0AAE3VD35</accession>
<dbReference type="Gene3D" id="3.30.700.10">
    <property type="entry name" value="Glycoprotein, Type 4 Pilin"/>
    <property type="match status" value="1"/>
</dbReference>
<feature type="transmembrane region" description="Helical" evidence="1">
    <location>
        <begin position="20"/>
        <end position="40"/>
    </location>
</feature>
<keyword evidence="3" id="KW-1185">Reference proteome</keyword>
<reference evidence="2" key="1">
    <citation type="submission" date="2023-07" db="EMBL/GenBank/DDBJ databases">
        <title>Genomic Encyclopedia of Type Strains, Phase IV (KMG-IV): sequencing the most valuable type-strain genomes for metagenomic binning, comparative biology and taxonomic classification.</title>
        <authorList>
            <person name="Goeker M."/>
        </authorList>
    </citation>
    <scope>NUCLEOTIDE SEQUENCE</scope>
    <source>
        <strain evidence="2">DSM 24202</strain>
    </source>
</reference>
<organism evidence="2 3">
    <name type="scientific">Oligosphaera ethanolica</name>
    <dbReference type="NCBI Taxonomy" id="760260"/>
    <lineage>
        <taxon>Bacteria</taxon>
        <taxon>Pseudomonadati</taxon>
        <taxon>Lentisphaerota</taxon>
        <taxon>Oligosphaeria</taxon>
        <taxon>Oligosphaerales</taxon>
        <taxon>Oligosphaeraceae</taxon>
        <taxon>Oligosphaera</taxon>
    </lineage>
</organism>
<evidence type="ECO:0000313" key="2">
    <source>
        <dbReference type="EMBL" id="MDQ0288098.1"/>
    </source>
</evidence>
<evidence type="ECO:0000256" key="1">
    <source>
        <dbReference type="SAM" id="Phobius"/>
    </source>
</evidence>
<comment type="caution">
    <text evidence="2">The sequence shown here is derived from an EMBL/GenBank/DDBJ whole genome shotgun (WGS) entry which is preliminary data.</text>
</comment>
<dbReference type="InterPro" id="IPR045584">
    <property type="entry name" value="Pilin-like"/>
</dbReference>
<dbReference type="RefSeq" id="WP_307259281.1">
    <property type="nucleotide sequence ID" value="NZ_JAUSVL010000001.1"/>
</dbReference>
<sequence length="270" mass="28499">MTERENNLERVTCGRRFTLIELLVVVAIIAILAAMLLPALSKARAKAGAIACKNLHKQYALGSQMYSNDNADYLVDSLAYLDSSRGIVAYLGSGVLADQLGRCPADGETASLGRVGKIDAFGGVRVSIGCNENVLSCSARATSVGPQAFWYLLSDFPRSPAELLTFADWQQHPGLGEVVTPVVKPLAGSMGGLVFRHNGRCSAAYLDGHVGEIACHLRMAQNGHELADGVAWPVSEVGKLYKTYMPFGGYGASAAAGSSGNGAWPGLSYQ</sequence>
<dbReference type="EMBL" id="JAUSVL010000001">
    <property type="protein sequence ID" value="MDQ0288098.1"/>
    <property type="molecule type" value="Genomic_DNA"/>
</dbReference>
<dbReference type="PANTHER" id="PTHR30093">
    <property type="entry name" value="GENERAL SECRETION PATHWAY PROTEIN G"/>
    <property type="match status" value="1"/>
</dbReference>
<keyword evidence="1" id="KW-1133">Transmembrane helix</keyword>
<name>A0AAE3VD35_9BACT</name>
<evidence type="ECO:0000313" key="3">
    <source>
        <dbReference type="Proteomes" id="UP001238163"/>
    </source>
</evidence>